<evidence type="ECO:0000313" key="1">
    <source>
        <dbReference type="EMBL" id="KAG7361136.1"/>
    </source>
</evidence>
<protein>
    <submittedName>
        <fullName evidence="1">Uncharacterized protein</fullName>
    </submittedName>
</protein>
<dbReference type="Proteomes" id="UP000693970">
    <property type="component" value="Unassembled WGS sequence"/>
</dbReference>
<reference evidence="1" key="1">
    <citation type="journal article" date="2021" name="Sci. Rep.">
        <title>Diploid genomic architecture of Nitzschia inconspicua, an elite biomass production diatom.</title>
        <authorList>
            <person name="Oliver A."/>
            <person name="Podell S."/>
            <person name="Pinowska A."/>
            <person name="Traller J.C."/>
            <person name="Smith S.R."/>
            <person name="McClure R."/>
            <person name="Beliaev A."/>
            <person name="Bohutskyi P."/>
            <person name="Hill E.A."/>
            <person name="Rabines A."/>
            <person name="Zheng H."/>
            <person name="Allen L.Z."/>
            <person name="Kuo A."/>
            <person name="Grigoriev I.V."/>
            <person name="Allen A.E."/>
            <person name="Hazlebeck D."/>
            <person name="Allen E.E."/>
        </authorList>
    </citation>
    <scope>NUCLEOTIDE SEQUENCE</scope>
    <source>
        <strain evidence="1">Hildebrandi</strain>
    </source>
</reference>
<sequence length="129" mass="14431">MANINHPYPRQNPSHHPSQHRKVPYFVLHLPDGRSKALFTVPSDLAEVLVLHPIMARGACFELQVDVVSQGRVRTKESFDNFSSTSFLSTEFFSPRPEETAHAISERIGIRMANPTGTTTAFEGLLGMR</sequence>
<dbReference type="AlphaFoldDB" id="A0A9K3PVP2"/>
<dbReference type="OrthoDB" id="52456at2759"/>
<keyword evidence="2" id="KW-1185">Reference proteome</keyword>
<comment type="caution">
    <text evidence="1">The sequence shown here is derived from an EMBL/GenBank/DDBJ whole genome shotgun (WGS) entry which is preliminary data.</text>
</comment>
<dbReference type="EMBL" id="JAGRRH010000013">
    <property type="protein sequence ID" value="KAG7361136.1"/>
    <property type="molecule type" value="Genomic_DNA"/>
</dbReference>
<name>A0A9K3PVP2_9STRA</name>
<proteinExistence type="predicted"/>
<organism evidence="1 2">
    <name type="scientific">Nitzschia inconspicua</name>
    <dbReference type="NCBI Taxonomy" id="303405"/>
    <lineage>
        <taxon>Eukaryota</taxon>
        <taxon>Sar</taxon>
        <taxon>Stramenopiles</taxon>
        <taxon>Ochrophyta</taxon>
        <taxon>Bacillariophyta</taxon>
        <taxon>Bacillariophyceae</taxon>
        <taxon>Bacillariophycidae</taxon>
        <taxon>Bacillariales</taxon>
        <taxon>Bacillariaceae</taxon>
        <taxon>Nitzschia</taxon>
    </lineage>
</organism>
<accession>A0A9K3PVP2</accession>
<reference evidence="1" key="2">
    <citation type="submission" date="2021-04" db="EMBL/GenBank/DDBJ databases">
        <authorList>
            <person name="Podell S."/>
        </authorList>
    </citation>
    <scope>NUCLEOTIDE SEQUENCE</scope>
    <source>
        <strain evidence="1">Hildebrandi</strain>
    </source>
</reference>
<evidence type="ECO:0000313" key="2">
    <source>
        <dbReference type="Proteomes" id="UP000693970"/>
    </source>
</evidence>
<gene>
    <name evidence="1" type="ORF">IV203_036236</name>
</gene>